<dbReference type="EMBL" id="VIGB01000003">
    <property type="protein sequence ID" value="TQF07239.1"/>
    <property type="molecule type" value="Genomic_DNA"/>
</dbReference>
<feature type="region of interest" description="Disordered" evidence="1">
    <location>
        <begin position="1"/>
        <end position="121"/>
    </location>
</feature>
<feature type="compositionally biased region" description="Low complexity" evidence="1">
    <location>
        <begin position="93"/>
        <end position="103"/>
    </location>
</feature>
<dbReference type="PANTHER" id="PTHR23135:SF4">
    <property type="entry name" value="UDP-N-ACETYLMURAMOYL-L-ALANYL-D-GLUTAMATE--2,6-DIAMINOPIMELATE LIGASE MURE HOMOLOG, CHLOROPLASTIC"/>
    <property type="match status" value="1"/>
</dbReference>
<accession>A0A540WDX2</accession>
<dbReference type="OrthoDB" id="9800958at2"/>
<evidence type="ECO:0000256" key="1">
    <source>
        <dbReference type="SAM" id="MobiDB-lite"/>
    </source>
</evidence>
<organism evidence="3 4">
    <name type="scientific">Kitasatospora acidiphila</name>
    <dbReference type="NCBI Taxonomy" id="2567942"/>
    <lineage>
        <taxon>Bacteria</taxon>
        <taxon>Bacillati</taxon>
        <taxon>Actinomycetota</taxon>
        <taxon>Actinomycetes</taxon>
        <taxon>Kitasatosporales</taxon>
        <taxon>Streptomycetaceae</taxon>
        <taxon>Kitasatospora</taxon>
    </lineage>
</organism>
<dbReference type="Proteomes" id="UP000319103">
    <property type="component" value="Unassembled WGS sequence"/>
</dbReference>
<evidence type="ECO:0000313" key="3">
    <source>
        <dbReference type="EMBL" id="TQF07239.1"/>
    </source>
</evidence>
<gene>
    <name evidence="3" type="ORF">E6W39_09660</name>
</gene>
<evidence type="ECO:0000313" key="4">
    <source>
        <dbReference type="Proteomes" id="UP000319103"/>
    </source>
</evidence>
<dbReference type="GO" id="GO:0005524">
    <property type="term" value="F:ATP binding"/>
    <property type="evidence" value="ECO:0007669"/>
    <property type="project" value="InterPro"/>
</dbReference>
<dbReference type="InterPro" id="IPR036615">
    <property type="entry name" value="Mur_ligase_C_dom_sf"/>
</dbReference>
<proteinExistence type="predicted"/>
<dbReference type="SUPFAM" id="SSF53244">
    <property type="entry name" value="MurD-like peptide ligases, peptide-binding domain"/>
    <property type="match status" value="1"/>
</dbReference>
<dbReference type="InterPro" id="IPR036565">
    <property type="entry name" value="Mur-like_cat_sf"/>
</dbReference>
<reference evidence="3 4" key="1">
    <citation type="submission" date="2019-06" db="EMBL/GenBank/DDBJ databases">
        <title>Description of Kitasatospora acidophila sp. nov. isolated from pine grove soil, and reclassification of Streptomyces novaecaesareae to Kitasatospora novaeceasareae comb. nov.</title>
        <authorList>
            <person name="Kim M.J."/>
        </authorList>
    </citation>
    <scope>NUCLEOTIDE SEQUENCE [LARGE SCALE GENOMIC DNA]</scope>
    <source>
        <strain evidence="3 4">MMS16-CNU292</strain>
    </source>
</reference>
<name>A0A540WDX2_9ACTN</name>
<sequence>MGDRPGRRRPARPPGRRPGAGRDHRHQRQDHHQLPAVLRLQRRRLDRRTAGHRGDPDRLPPLVRKADHPGGAGPAADPGPDARRRRGGRRDGGLLARAGPAPGRRNRLRRRHLHQPDARTPRLPRHHRAVLLRQVAALHPRTLPRRAGLRRRRVGERLAAQTTVPTIGFGLSERAQARITEVRADRRGIRLRLTGPDGPVDLSAPLIGECNATNVAAAYLAARALGVPQETAVAGIAHCGGIPGRSEAVDVGQPFLVLVDYAHTPGAIAAQLATARTLAVAGGRVHLVVGCRGGRDRYKRQDAGRVAITADTAILTSDSPGEEDPRAIVDQMLAGTLGQADGQVVVELDRAIAINLAIAVAGPGDVVLIVGRGHETIQYVAGHNLPFDDRKQARAALLAQGWGGDGDRAATWQVKADRLGLGVVHCHRVTGGAAPDADVVRS</sequence>
<feature type="compositionally biased region" description="Basic residues" evidence="1">
    <location>
        <begin position="104"/>
        <end position="113"/>
    </location>
</feature>
<dbReference type="AlphaFoldDB" id="A0A540WDX2"/>
<feature type="compositionally biased region" description="Basic residues" evidence="1">
    <location>
        <begin position="1"/>
        <end position="15"/>
    </location>
</feature>
<feature type="compositionally biased region" description="Basic and acidic residues" evidence="1">
    <location>
        <begin position="47"/>
        <end position="68"/>
    </location>
</feature>
<comment type="caution">
    <text evidence="3">The sequence shown here is derived from an EMBL/GenBank/DDBJ whole genome shotgun (WGS) entry which is preliminary data.</text>
</comment>
<dbReference type="SUPFAM" id="SSF53623">
    <property type="entry name" value="MurD-like peptide ligases, catalytic domain"/>
    <property type="match status" value="1"/>
</dbReference>
<dbReference type="PANTHER" id="PTHR23135">
    <property type="entry name" value="MUR LIGASE FAMILY MEMBER"/>
    <property type="match status" value="1"/>
</dbReference>
<keyword evidence="4" id="KW-1185">Reference proteome</keyword>
<dbReference type="Pfam" id="PF02875">
    <property type="entry name" value="Mur_ligase_C"/>
    <property type="match status" value="1"/>
</dbReference>
<dbReference type="InterPro" id="IPR004101">
    <property type="entry name" value="Mur_ligase_C"/>
</dbReference>
<feature type="domain" description="Mur ligase C-terminal" evidence="2">
    <location>
        <begin position="244"/>
        <end position="373"/>
    </location>
</feature>
<evidence type="ECO:0000259" key="2">
    <source>
        <dbReference type="Pfam" id="PF02875"/>
    </source>
</evidence>
<protein>
    <recommendedName>
        <fullName evidence="2">Mur ligase C-terminal domain-containing protein</fullName>
    </recommendedName>
</protein>
<dbReference type="Gene3D" id="3.40.1190.10">
    <property type="entry name" value="Mur-like, catalytic domain"/>
    <property type="match status" value="1"/>
</dbReference>
<dbReference type="Gene3D" id="3.90.190.20">
    <property type="entry name" value="Mur ligase, C-terminal domain"/>
    <property type="match status" value="1"/>
</dbReference>
<dbReference type="GO" id="GO:0016881">
    <property type="term" value="F:acid-amino acid ligase activity"/>
    <property type="evidence" value="ECO:0007669"/>
    <property type="project" value="InterPro"/>
</dbReference>